<proteinExistence type="predicted"/>
<reference evidence="1 2" key="1">
    <citation type="submission" date="2016-04" db="EMBL/GenBank/DDBJ databases">
        <title>Genome sequence of Methanobrevibacter curvatus DSM 11111.</title>
        <authorList>
            <person name="Poehlein A."/>
            <person name="Seedorf H."/>
            <person name="Daniel R."/>
        </authorList>
    </citation>
    <scope>NUCLEOTIDE SEQUENCE [LARGE SCALE GENOMIC DNA]</scope>
    <source>
        <strain evidence="1 2">DSM 11111</strain>
    </source>
</reference>
<dbReference type="GO" id="GO:0006355">
    <property type="term" value="P:regulation of DNA-templated transcription"/>
    <property type="evidence" value="ECO:0007669"/>
    <property type="project" value="InterPro"/>
</dbReference>
<name>A0A166A8A1_9EURY</name>
<comment type="caution">
    <text evidence="1">The sequence shown here is derived from an EMBL/GenBank/DDBJ whole genome shotgun (WGS) entry which is preliminary data.</text>
</comment>
<evidence type="ECO:0008006" key="3">
    <source>
        <dbReference type="Google" id="ProtNLM"/>
    </source>
</evidence>
<gene>
    <name evidence="1" type="ORF">MBCUR_12910</name>
</gene>
<dbReference type="EMBL" id="LWMV01000181">
    <property type="protein sequence ID" value="KZX11706.1"/>
    <property type="molecule type" value="Genomic_DNA"/>
</dbReference>
<dbReference type="InterPro" id="IPR010985">
    <property type="entry name" value="Ribbon_hlx_hlx"/>
</dbReference>
<sequence>MSSKKGINLKISEDIKENFKILANLKGISTNQYIVDLISNEIKENKKTIEGYLELQTALKK</sequence>
<dbReference type="SUPFAM" id="SSF47598">
    <property type="entry name" value="Ribbon-helix-helix"/>
    <property type="match status" value="1"/>
</dbReference>
<evidence type="ECO:0000313" key="2">
    <source>
        <dbReference type="Proteomes" id="UP000077245"/>
    </source>
</evidence>
<accession>A0A166A8A1</accession>
<protein>
    <recommendedName>
        <fullName evidence="3">Toxin-antitoxin system HicB family antitoxin</fullName>
    </recommendedName>
</protein>
<dbReference type="AlphaFoldDB" id="A0A166A8A1"/>
<dbReference type="RefSeq" id="WP_067091751.1">
    <property type="nucleotide sequence ID" value="NZ_LWMV01000181.1"/>
</dbReference>
<organism evidence="1 2">
    <name type="scientific">Methanobrevibacter curvatus</name>
    <dbReference type="NCBI Taxonomy" id="49547"/>
    <lineage>
        <taxon>Archaea</taxon>
        <taxon>Methanobacteriati</taxon>
        <taxon>Methanobacteriota</taxon>
        <taxon>Methanomada group</taxon>
        <taxon>Methanobacteria</taxon>
        <taxon>Methanobacteriales</taxon>
        <taxon>Methanobacteriaceae</taxon>
        <taxon>Methanobrevibacter</taxon>
    </lineage>
</organism>
<dbReference type="Proteomes" id="UP000077245">
    <property type="component" value="Unassembled WGS sequence"/>
</dbReference>
<dbReference type="PATRIC" id="fig|49547.3.peg.1385"/>
<keyword evidence="2" id="KW-1185">Reference proteome</keyword>
<evidence type="ECO:0000313" key="1">
    <source>
        <dbReference type="EMBL" id="KZX11706.1"/>
    </source>
</evidence>